<comment type="caution">
    <text evidence="7">The sequence shown here is derived from an EMBL/GenBank/DDBJ whole genome shotgun (WGS) entry which is preliminary data.</text>
</comment>
<feature type="transmembrane region" description="Helical" evidence="6">
    <location>
        <begin position="99"/>
        <end position="119"/>
    </location>
</feature>
<dbReference type="GO" id="GO:0005886">
    <property type="term" value="C:plasma membrane"/>
    <property type="evidence" value="ECO:0007669"/>
    <property type="project" value="UniProtKB-SubCell"/>
</dbReference>
<feature type="transmembrane region" description="Helical" evidence="6">
    <location>
        <begin position="21"/>
        <end position="39"/>
    </location>
</feature>
<dbReference type="PANTHER" id="PTHR32196">
    <property type="entry name" value="ABC TRANSPORTER PERMEASE PROTEIN YPHD-RELATED-RELATED"/>
    <property type="match status" value="1"/>
</dbReference>
<dbReference type="AlphaFoldDB" id="A0A644XSX8"/>
<evidence type="ECO:0000256" key="2">
    <source>
        <dbReference type="ARBA" id="ARBA00022475"/>
    </source>
</evidence>
<organism evidence="7">
    <name type="scientific">bioreactor metagenome</name>
    <dbReference type="NCBI Taxonomy" id="1076179"/>
    <lineage>
        <taxon>unclassified sequences</taxon>
        <taxon>metagenomes</taxon>
        <taxon>ecological metagenomes</taxon>
    </lineage>
</organism>
<reference evidence="7" key="1">
    <citation type="submission" date="2019-08" db="EMBL/GenBank/DDBJ databases">
        <authorList>
            <person name="Kucharzyk K."/>
            <person name="Murdoch R.W."/>
            <person name="Higgins S."/>
            <person name="Loffler F."/>
        </authorList>
    </citation>
    <scope>NUCLEOTIDE SEQUENCE</scope>
</reference>
<evidence type="ECO:0000256" key="3">
    <source>
        <dbReference type="ARBA" id="ARBA00022692"/>
    </source>
</evidence>
<dbReference type="Pfam" id="PF02653">
    <property type="entry name" value="BPD_transp_2"/>
    <property type="match status" value="1"/>
</dbReference>
<feature type="transmembrane region" description="Helical" evidence="6">
    <location>
        <begin position="45"/>
        <end position="66"/>
    </location>
</feature>
<keyword evidence="5 6" id="KW-0472">Membrane</keyword>
<dbReference type="GO" id="GO:0022857">
    <property type="term" value="F:transmembrane transporter activity"/>
    <property type="evidence" value="ECO:0007669"/>
    <property type="project" value="InterPro"/>
</dbReference>
<keyword evidence="3 6" id="KW-0812">Transmembrane</keyword>
<feature type="transmembrane region" description="Helical" evidence="6">
    <location>
        <begin position="131"/>
        <end position="153"/>
    </location>
</feature>
<evidence type="ECO:0000256" key="5">
    <source>
        <dbReference type="ARBA" id="ARBA00023136"/>
    </source>
</evidence>
<feature type="transmembrane region" description="Helical" evidence="6">
    <location>
        <begin position="296"/>
        <end position="314"/>
    </location>
</feature>
<evidence type="ECO:0000256" key="4">
    <source>
        <dbReference type="ARBA" id="ARBA00022989"/>
    </source>
</evidence>
<dbReference type="CDD" id="cd06579">
    <property type="entry name" value="TM_PBP1_transp_AraH_like"/>
    <property type="match status" value="1"/>
</dbReference>
<feature type="transmembrane region" description="Helical" evidence="6">
    <location>
        <begin position="218"/>
        <end position="238"/>
    </location>
</feature>
<feature type="transmembrane region" description="Helical" evidence="6">
    <location>
        <begin position="271"/>
        <end position="290"/>
    </location>
</feature>
<feature type="transmembrane region" description="Helical" evidence="6">
    <location>
        <begin position="73"/>
        <end position="93"/>
    </location>
</feature>
<evidence type="ECO:0000256" key="1">
    <source>
        <dbReference type="ARBA" id="ARBA00004651"/>
    </source>
</evidence>
<protein>
    <submittedName>
        <fullName evidence="7">Ribose import permease protein RbsC</fullName>
    </submittedName>
</protein>
<keyword evidence="2" id="KW-1003">Cell membrane</keyword>
<accession>A0A644XSX8</accession>
<name>A0A644XSX8_9ZZZZ</name>
<feature type="transmembrane region" description="Helical" evidence="6">
    <location>
        <begin position="244"/>
        <end position="264"/>
    </location>
</feature>
<dbReference type="InterPro" id="IPR001851">
    <property type="entry name" value="ABC_transp_permease"/>
</dbReference>
<gene>
    <name evidence="7" type="primary">rbsC_26</name>
    <name evidence="7" type="ORF">SDC9_65265</name>
</gene>
<comment type="subcellular location">
    <subcellularLocation>
        <location evidence="1">Cell membrane</location>
        <topology evidence="1">Multi-pass membrane protein</topology>
    </subcellularLocation>
</comment>
<dbReference type="EMBL" id="VSSQ01003061">
    <property type="protein sequence ID" value="MPM18848.1"/>
    <property type="molecule type" value="Genomic_DNA"/>
</dbReference>
<keyword evidence="4 6" id="KW-1133">Transmembrane helix</keyword>
<sequence>MEAINTSRLTHRKFRLGEYTILFLIFALFLLLTLTSDTFCTYNNLYSLLYGVSIQFFAVIGFTLLIIMGEIDLAVGSMYGLSGTLVGFCMTVLKWKLLPSSIVVLIVCAAFGWCIGALVTRFKLNSMMVTLGSLSFVSGVNAVVFNSFTAVTYNAEYRSLAKFKIAGVHWSILAMILLVIVLEFLLQKTPAFKKFYFIGNGQETARLYGVKSDRYKRVAFMISALTAAIGGIIATSRITHSDVLTGSGLEFTLITGLVVAGASLAGGRGGILKAALGMIFIAMLANGMTIYRIDPFIQQVMQGIVLIVAVFLDVRMNSKKA</sequence>
<evidence type="ECO:0000256" key="6">
    <source>
        <dbReference type="SAM" id="Phobius"/>
    </source>
</evidence>
<feature type="transmembrane region" description="Helical" evidence="6">
    <location>
        <begin position="165"/>
        <end position="186"/>
    </location>
</feature>
<proteinExistence type="predicted"/>
<evidence type="ECO:0000313" key="7">
    <source>
        <dbReference type="EMBL" id="MPM18848.1"/>
    </source>
</evidence>